<reference evidence="1 2" key="1">
    <citation type="submission" date="2019-07" db="EMBL/GenBank/DDBJ databases">
        <authorList>
            <person name="Cremers G."/>
        </authorList>
    </citation>
    <scope>NUCLEOTIDE SEQUENCE [LARGE SCALE GENOMIC DNA]</scope>
</reference>
<protein>
    <submittedName>
        <fullName evidence="1">Uncharacterized protein</fullName>
    </submittedName>
</protein>
<proteinExistence type="predicted"/>
<sequence length="263" mass="30089">MNTDNLTQWTNLRFDYYWAGRTLLFTNQAQMGVLMLGYAIEAHFKHLISSDRTIALKHSFGHDFSRAFSVLRNAGYLQDVHVSSDFLEFIEDNFDRRYPSQTSRTIKRANSKGRPVSMAPDVIIPYDDFILQLDTSLTNVFGTPEASVLMRGIQVISCGGGHFFFHCNYAAIARLDTGLNLCEQNLELLKQRQPEIYQINFDEYQSRRKLLENREELLNSSRTSMRIIPHGGFEAALKAAASFVYLGKIVRLNDGTEIHVAEY</sequence>
<keyword evidence="2" id="KW-1185">Reference proteome</keyword>
<name>A0A564ZKE4_9BACT</name>
<gene>
    <name evidence="1" type="ORF">MELA_01720</name>
</gene>
<dbReference type="AlphaFoldDB" id="A0A564ZKE4"/>
<organism evidence="1 2">
    <name type="scientific">Candidatus Methylomirabilis lanthanidiphila</name>
    <dbReference type="NCBI Taxonomy" id="2211376"/>
    <lineage>
        <taxon>Bacteria</taxon>
        <taxon>Candidatus Methylomirabilota</taxon>
        <taxon>Candidatus Methylomirabilia</taxon>
        <taxon>Candidatus Methylomirabilales</taxon>
        <taxon>Candidatus Methylomirabilaceae</taxon>
        <taxon>Candidatus Methylomirabilis</taxon>
    </lineage>
</organism>
<evidence type="ECO:0000313" key="1">
    <source>
        <dbReference type="EMBL" id="VUZ85337.1"/>
    </source>
</evidence>
<dbReference type="EMBL" id="CABIKM010000026">
    <property type="protein sequence ID" value="VUZ85337.1"/>
    <property type="molecule type" value="Genomic_DNA"/>
</dbReference>
<accession>A0A564ZKE4</accession>
<evidence type="ECO:0000313" key="2">
    <source>
        <dbReference type="Proteomes" id="UP000334340"/>
    </source>
</evidence>
<dbReference type="Proteomes" id="UP000334340">
    <property type="component" value="Unassembled WGS sequence"/>
</dbReference>